<proteinExistence type="predicted"/>
<gene>
    <name evidence="1" type="ORF">JTE90_000936</name>
</gene>
<evidence type="ECO:0000313" key="2">
    <source>
        <dbReference type="Proteomes" id="UP000827092"/>
    </source>
</evidence>
<sequence length="79" mass="8753">MKESFLLPGGATLMLISQHVKFACSFVFVNSFITPLNTLFHKRLAGSAVGKHPKSELATWLREDINADSATVKHKKLKV</sequence>
<dbReference type="Proteomes" id="UP000827092">
    <property type="component" value="Unassembled WGS sequence"/>
</dbReference>
<dbReference type="EMBL" id="JAFNEN010000699">
    <property type="protein sequence ID" value="KAG8178423.1"/>
    <property type="molecule type" value="Genomic_DNA"/>
</dbReference>
<organism evidence="1 2">
    <name type="scientific">Oedothorax gibbosus</name>
    <dbReference type="NCBI Taxonomy" id="931172"/>
    <lineage>
        <taxon>Eukaryota</taxon>
        <taxon>Metazoa</taxon>
        <taxon>Ecdysozoa</taxon>
        <taxon>Arthropoda</taxon>
        <taxon>Chelicerata</taxon>
        <taxon>Arachnida</taxon>
        <taxon>Araneae</taxon>
        <taxon>Araneomorphae</taxon>
        <taxon>Entelegynae</taxon>
        <taxon>Araneoidea</taxon>
        <taxon>Linyphiidae</taxon>
        <taxon>Erigoninae</taxon>
        <taxon>Oedothorax</taxon>
    </lineage>
</organism>
<keyword evidence="2" id="KW-1185">Reference proteome</keyword>
<accession>A0AAV6U370</accession>
<reference evidence="1 2" key="1">
    <citation type="journal article" date="2022" name="Nat. Ecol. Evol.">
        <title>A masculinizing supergene underlies an exaggerated male reproductive morph in a spider.</title>
        <authorList>
            <person name="Hendrickx F."/>
            <person name="De Corte Z."/>
            <person name="Sonet G."/>
            <person name="Van Belleghem S.M."/>
            <person name="Kostlbacher S."/>
            <person name="Vangestel C."/>
        </authorList>
    </citation>
    <scope>NUCLEOTIDE SEQUENCE [LARGE SCALE GENOMIC DNA]</scope>
    <source>
        <strain evidence="1">W744_W776</strain>
    </source>
</reference>
<name>A0AAV6U370_9ARAC</name>
<dbReference type="AlphaFoldDB" id="A0AAV6U370"/>
<protein>
    <submittedName>
        <fullName evidence="1">Uncharacterized protein</fullName>
    </submittedName>
</protein>
<evidence type="ECO:0000313" key="1">
    <source>
        <dbReference type="EMBL" id="KAG8178423.1"/>
    </source>
</evidence>
<comment type="caution">
    <text evidence="1">The sequence shown here is derived from an EMBL/GenBank/DDBJ whole genome shotgun (WGS) entry which is preliminary data.</text>
</comment>